<dbReference type="AlphaFoldDB" id="A0A6D2JRC6"/>
<feature type="repeat" description="WD" evidence="15">
    <location>
        <begin position="98"/>
        <end position="140"/>
    </location>
</feature>
<sequence>MDFSKFAFWNRVYLELPDTVRSAKFIPRKQWVVTGADDTHIRVYNYYTMDKVKVFEAHADCIRCVAVHPTLPYVLSSSDDMLIKLWDWENGWACTQIFEGHSNYVMQVVFNPTDTNTFASASLDHTIKIWNLGSPDPNFTMDAHQKGVTCVDYFTGGNKPYLITGSRDHTAKTLEGHTRNVSAVCFHPELPIILTGSADGIVRIWHATTYRLENTLDYGGERVSGFGCIKSLRRVVIGYDEGTIMLKFGREIPVASMDSNGKIIWAKHNEIQTANIKSIGAGCEVTDGERLPLAVKELETCNIYPQSLKHNPNGRFVVVCGEGEYIIYTALAWRYKSVGPGLEFVWSSQGECAVRESSSKIKIFSKSFQERKSIQPTFSAEKIFGGTLLAMCSNGSLWFYDWAECRLIKKVDITVTVKVSQSTVISAAPATDLRNIYWAESGDLVAIATDTSFYIMKYNRDLVSSHFHSERPTDEGVVGAFETLHKENERVRTGIWAGDCFIYSNSSWKLNFCVGGKLDRPMYLLGYIANQSRVYLVDKEYNVIGYTLLFSLIEYKSLVMRGDLDKASEILPTIPKEQHNNVAHFLESRGMIEDALETATNPDYRFELAIQLGRLEIAKEIAEEVQSESKWKQLGELAMSSGKFLLAEDCMKYAMDLSGLLLLYSSMGDAQGVSKLACLAKEEGKNNVAFLCLFLLGRLEDCLELLVESNRIPEAALMARSYLPSKVSEIVALWRKYVNSKAAESMADPEEYPNLFEDWQVALSVEENAVKTRRVYPAAANYPSHADKSFTTLVEALRNLQVEAEEALENGNTDDDLSSSGAVWIQKLVAEENGHVENEGEGVVDGTKEIHQPNNQGVVYVIDSGFSKQKFYNPISKVLWWHEYPKHLPRQRSGRAGRVRPGKCYRLYTEDYFLNQMPGEGIPEMQRSNLVSTVIQAVRKAVTAGFFANACRLEPHSKGDTDGIVTWSSFGLMAISSWQFVGKGDTDQISPCLHLLKEVLKILRRNI</sequence>
<dbReference type="InterPro" id="IPR050844">
    <property type="entry name" value="Coatomer_complex_subunit"/>
</dbReference>
<dbReference type="InterPro" id="IPR056176">
    <property type="entry name" value="TPR_COPA_B"/>
</dbReference>
<keyword evidence="8" id="KW-0677">Repeat</keyword>
<dbReference type="SMART" id="SM00320">
    <property type="entry name" value="WD40"/>
    <property type="match status" value="5"/>
</dbReference>
<comment type="subunit">
    <text evidence="4">Oligomeric complex that consists of at least the alpha, beta, beta', gamma, delta, epsilon and zeta subunits.</text>
</comment>
<dbReference type="CDD" id="cd00200">
    <property type="entry name" value="WD40"/>
    <property type="match status" value="1"/>
</dbReference>
<dbReference type="GO" id="GO:0006891">
    <property type="term" value="P:intra-Golgi vesicle-mediated transport"/>
    <property type="evidence" value="ECO:0007669"/>
    <property type="project" value="TreeGrafter"/>
</dbReference>
<keyword evidence="6" id="KW-0963">Cytoplasm</keyword>
<evidence type="ECO:0000256" key="14">
    <source>
        <dbReference type="ARBA" id="ARBA00025536"/>
    </source>
</evidence>
<dbReference type="Gene3D" id="3.40.50.300">
    <property type="entry name" value="P-loop containing nucleotide triphosphate hydrolases"/>
    <property type="match status" value="1"/>
</dbReference>
<dbReference type="EMBL" id="CACVBM020001274">
    <property type="protein sequence ID" value="CAA7042741.1"/>
    <property type="molecule type" value="Genomic_DNA"/>
</dbReference>
<keyword evidence="7 15" id="KW-0853">WD repeat</keyword>
<dbReference type="OrthoDB" id="10261470at2759"/>
<dbReference type="InterPro" id="IPR020472">
    <property type="entry name" value="WD40_PAC1"/>
</dbReference>
<dbReference type="PROSITE" id="PS50294">
    <property type="entry name" value="WD_REPEATS_REGION"/>
    <property type="match status" value="3"/>
</dbReference>
<evidence type="ECO:0000256" key="2">
    <source>
        <dbReference type="ARBA" id="ARBA00004347"/>
    </source>
</evidence>
<dbReference type="GO" id="GO:0005198">
    <property type="term" value="F:structural molecule activity"/>
    <property type="evidence" value="ECO:0007669"/>
    <property type="project" value="InterPro"/>
</dbReference>
<keyword evidence="5" id="KW-0813">Transport</keyword>
<evidence type="ECO:0000256" key="7">
    <source>
        <dbReference type="ARBA" id="ARBA00022574"/>
    </source>
</evidence>
<dbReference type="InterPro" id="IPR027417">
    <property type="entry name" value="P-loop_NTPase"/>
</dbReference>
<feature type="domain" description="COPA/B second beta-propeller" evidence="16">
    <location>
        <begin position="268"/>
        <end position="538"/>
    </location>
</feature>
<comment type="similarity">
    <text evidence="3">Belongs to the WD repeat COPB2 family.</text>
</comment>
<evidence type="ECO:0000256" key="1">
    <source>
        <dbReference type="ARBA" id="ARBA00004255"/>
    </source>
</evidence>
<feature type="repeat" description="WD" evidence="15">
    <location>
        <begin position="174"/>
        <end position="215"/>
    </location>
</feature>
<evidence type="ECO:0000256" key="6">
    <source>
        <dbReference type="ARBA" id="ARBA00022490"/>
    </source>
</evidence>
<accession>A0A6D2JRC6</accession>
<dbReference type="GO" id="GO:0006886">
    <property type="term" value="P:intracellular protein transport"/>
    <property type="evidence" value="ECO:0007669"/>
    <property type="project" value="InterPro"/>
</dbReference>
<dbReference type="InterPro" id="IPR015943">
    <property type="entry name" value="WD40/YVTN_repeat-like_dom_sf"/>
</dbReference>
<dbReference type="InterPro" id="IPR036322">
    <property type="entry name" value="WD40_repeat_dom_sf"/>
</dbReference>
<dbReference type="PROSITE" id="PS50082">
    <property type="entry name" value="WD_REPEATS_2"/>
    <property type="match status" value="3"/>
</dbReference>
<evidence type="ECO:0000259" key="17">
    <source>
        <dbReference type="Pfam" id="PF23953"/>
    </source>
</evidence>
<dbReference type="Pfam" id="PF23953">
    <property type="entry name" value="TPR_COPA_B"/>
    <property type="match status" value="1"/>
</dbReference>
<keyword evidence="13" id="KW-0968">Cytoplasmic vesicle</keyword>
<evidence type="ECO:0000256" key="5">
    <source>
        <dbReference type="ARBA" id="ARBA00022448"/>
    </source>
</evidence>
<evidence type="ECO:0000256" key="10">
    <source>
        <dbReference type="ARBA" id="ARBA00022927"/>
    </source>
</evidence>
<dbReference type="GO" id="GO:0000139">
    <property type="term" value="C:Golgi membrane"/>
    <property type="evidence" value="ECO:0007669"/>
    <property type="project" value="UniProtKB-SubCell"/>
</dbReference>
<keyword evidence="12" id="KW-0472">Membrane</keyword>
<dbReference type="Pfam" id="PF00400">
    <property type="entry name" value="WD40"/>
    <property type="match status" value="4"/>
</dbReference>
<dbReference type="PANTHER" id="PTHR19876:SF75">
    <property type="entry name" value="COATOMER SUBUNIT BETA'-3"/>
    <property type="match status" value="1"/>
</dbReference>
<comment type="subcellular location">
    <subcellularLocation>
        <location evidence="2">Cytoplasmic vesicle</location>
        <location evidence="2">COPI-coated vesicle membrane</location>
        <topology evidence="2">Peripheral membrane protein</topology>
        <orientation evidence="2">Cytoplasmic side</orientation>
    </subcellularLocation>
    <subcellularLocation>
        <location evidence="1">Golgi apparatus membrane</location>
        <topology evidence="1">Peripheral membrane protein</topology>
        <orientation evidence="1">Cytoplasmic side</orientation>
    </subcellularLocation>
</comment>
<dbReference type="GO" id="GO:0006888">
    <property type="term" value="P:endoplasmic reticulum to Golgi vesicle-mediated transport"/>
    <property type="evidence" value="ECO:0007669"/>
    <property type="project" value="TreeGrafter"/>
</dbReference>
<dbReference type="PRINTS" id="PR00320">
    <property type="entry name" value="GPROTEINBRPT"/>
</dbReference>
<dbReference type="GO" id="GO:0006890">
    <property type="term" value="P:retrograde vesicle-mediated transport, Golgi to endoplasmic reticulum"/>
    <property type="evidence" value="ECO:0007669"/>
    <property type="project" value="TreeGrafter"/>
</dbReference>
<comment type="caution">
    <text evidence="18">The sequence shown here is derived from an EMBL/GenBank/DDBJ whole genome shotgun (WGS) entry which is preliminary data.</text>
</comment>
<dbReference type="SUPFAM" id="SSF50978">
    <property type="entry name" value="WD40 repeat-like"/>
    <property type="match status" value="2"/>
</dbReference>
<dbReference type="Gene3D" id="1.25.40.470">
    <property type="match status" value="1"/>
</dbReference>
<dbReference type="Gene3D" id="2.130.10.10">
    <property type="entry name" value="YVTN repeat-like/Quinoprotein amine dehydrogenase"/>
    <property type="match status" value="1"/>
</dbReference>
<dbReference type="FunFam" id="1.25.40.470:FF:000001">
    <property type="entry name" value="Coatomer subunit beta"/>
    <property type="match status" value="1"/>
</dbReference>
<evidence type="ECO:0000313" key="18">
    <source>
        <dbReference type="EMBL" id="CAA7042741.1"/>
    </source>
</evidence>
<evidence type="ECO:0000313" key="19">
    <source>
        <dbReference type="Proteomes" id="UP000467841"/>
    </source>
</evidence>
<feature type="domain" description="COPA/B TPR" evidence="17">
    <location>
        <begin position="555"/>
        <end position="735"/>
    </location>
</feature>
<evidence type="ECO:0000256" key="4">
    <source>
        <dbReference type="ARBA" id="ARBA00011775"/>
    </source>
</evidence>
<proteinExistence type="inferred from homology"/>
<dbReference type="PANTHER" id="PTHR19876">
    <property type="entry name" value="COATOMER"/>
    <property type="match status" value="1"/>
</dbReference>
<evidence type="ECO:0000256" key="15">
    <source>
        <dbReference type="PROSITE-ProRule" id="PRU00221"/>
    </source>
</evidence>
<dbReference type="Pfam" id="PF04053">
    <property type="entry name" value="B-prop_COPA_B_2nd"/>
    <property type="match status" value="1"/>
</dbReference>
<evidence type="ECO:0000256" key="9">
    <source>
        <dbReference type="ARBA" id="ARBA00022892"/>
    </source>
</evidence>
<keyword evidence="19" id="KW-1185">Reference proteome</keyword>
<gene>
    <name evidence="18" type="ORF">MERR_LOCUS29976</name>
</gene>
<keyword evidence="10" id="KW-0653">Protein transport</keyword>
<evidence type="ECO:0000256" key="12">
    <source>
        <dbReference type="ARBA" id="ARBA00023136"/>
    </source>
</evidence>
<evidence type="ECO:0000256" key="13">
    <source>
        <dbReference type="ARBA" id="ARBA00023329"/>
    </source>
</evidence>
<keyword evidence="9" id="KW-0931">ER-Golgi transport</keyword>
<dbReference type="CDD" id="cd22947">
    <property type="entry name" value="Coatomer_WDAD_beta-like"/>
    <property type="match status" value="1"/>
</dbReference>
<dbReference type="SUPFAM" id="SSF52540">
    <property type="entry name" value="P-loop containing nucleoside triphosphate hydrolases"/>
    <property type="match status" value="1"/>
</dbReference>
<dbReference type="InterPro" id="IPR001680">
    <property type="entry name" value="WD40_rpt"/>
</dbReference>
<evidence type="ECO:0000256" key="11">
    <source>
        <dbReference type="ARBA" id="ARBA00023034"/>
    </source>
</evidence>
<organism evidence="18 19">
    <name type="scientific">Microthlaspi erraticum</name>
    <dbReference type="NCBI Taxonomy" id="1685480"/>
    <lineage>
        <taxon>Eukaryota</taxon>
        <taxon>Viridiplantae</taxon>
        <taxon>Streptophyta</taxon>
        <taxon>Embryophyta</taxon>
        <taxon>Tracheophyta</taxon>
        <taxon>Spermatophyta</taxon>
        <taxon>Magnoliopsida</taxon>
        <taxon>eudicotyledons</taxon>
        <taxon>Gunneridae</taxon>
        <taxon>Pentapetalae</taxon>
        <taxon>rosids</taxon>
        <taxon>malvids</taxon>
        <taxon>Brassicales</taxon>
        <taxon>Brassicaceae</taxon>
        <taxon>Coluteocarpeae</taxon>
        <taxon>Microthlaspi</taxon>
    </lineage>
</organism>
<feature type="repeat" description="WD" evidence="15">
    <location>
        <begin position="55"/>
        <end position="87"/>
    </location>
</feature>
<name>A0A6D2JRC6_9BRAS</name>
<evidence type="ECO:0000256" key="3">
    <source>
        <dbReference type="ARBA" id="ARBA00010844"/>
    </source>
</evidence>
<reference evidence="18" key="1">
    <citation type="submission" date="2020-01" db="EMBL/GenBank/DDBJ databases">
        <authorList>
            <person name="Mishra B."/>
        </authorList>
    </citation>
    <scope>NUCLEOTIDE SEQUENCE [LARGE SCALE GENOMIC DNA]</scope>
</reference>
<dbReference type="GO" id="GO:0030126">
    <property type="term" value="C:COPI vesicle coat"/>
    <property type="evidence" value="ECO:0007669"/>
    <property type="project" value="TreeGrafter"/>
</dbReference>
<keyword evidence="11" id="KW-0333">Golgi apparatus</keyword>
<evidence type="ECO:0000256" key="8">
    <source>
        <dbReference type="ARBA" id="ARBA00022737"/>
    </source>
</evidence>
<dbReference type="Proteomes" id="UP000467841">
    <property type="component" value="Unassembled WGS sequence"/>
</dbReference>
<protein>
    <submittedName>
        <fullName evidence="18">Uncharacterized protein</fullName>
    </submittedName>
</protein>
<dbReference type="InterPro" id="IPR006692">
    <property type="entry name" value="Beta-prop_COPA/B_2nd"/>
</dbReference>
<comment type="function">
    <text evidence="14">The coatomer is a cytosolic protein complex that binds to dilysine motifs and reversibly associates with Golgi non-clathrin-coated vesicles, which further mediate biosynthetic protein transport from the ER, via the Golgi up to the trans Golgi network. Coatomer complex is required for budding from Golgi membranes, and is essential for the retrograde Golgi-to-ER transport of dilysine-tagged proteins.</text>
</comment>
<evidence type="ECO:0000259" key="16">
    <source>
        <dbReference type="Pfam" id="PF04053"/>
    </source>
</evidence>